<organism evidence="1 2">
    <name type="scientific">Smallanthus sonchifolius</name>
    <dbReference type="NCBI Taxonomy" id="185202"/>
    <lineage>
        <taxon>Eukaryota</taxon>
        <taxon>Viridiplantae</taxon>
        <taxon>Streptophyta</taxon>
        <taxon>Embryophyta</taxon>
        <taxon>Tracheophyta</taxon>
        <taxon>Spermatophyta</taxon>
        <taxon>Magnoliopsida</taxon>
        <taxon>eudicotyledons</taxon>
        <taxon>Gunneridae</taxon>
        <taxon>Pentapetalae</taxon>
        <taxon>asterids</taxon>
        <taxon>campanulids</taxon>
        <taxon>Asterales</taxon>
        <taxon>Asteraceae</taxon>
        <taxon>Asteroideae</taxon>
        <taxon>Heliantheae alliance</taxon>
        <taxon>Millerieae</taxon>
        <taxon>Smallanthus</taxon>
    </lineage>
</organism>
<proteinExistence type="predicted"/>
<dbReference type="EMBL" id="CM042020">
    <property type="protein sequence ID" value="KAI3820764.1"/>
    <property type="molecule type" value="Genomic_DNA"/>
</dbReference>
<dbReference type="Proteomes" id="UP001056120">
    <property type="component" value="Linkage Group LG03"/>
</dbReference>
<evidence type="ECO:0000313" key="1">
    <source>
        <dbReference type="EMBL" id="KAI3820764.1"/>
    </source>
</evidence>
<name>A0ACB9JJW7_9ASTR</name>
<protein>
    <submittedName>
        <fullName evidence="1">Uncharacterized protein</fullName>
    </submittedName>
</protein>
<reference evidence="1 2" key="2">
    <citation type="journal article" date="2022" name="Mol. Ecol. Resour.">
        <title>The genomes of chicory, endive, great burdock and yacon provide insights into Asteraceae paleo-polyploidization history and plant inulin production.</title>
        <authorList>
            <person name="Fan W."/>
            <person name="Wang S."/>
            <person name="Wang H."/>
            <person name="Wang A."/>
            <person name="Jiang F."/>
            <person name="Liu H."/>
            <person name="Zhao H."/>
            <person name="Xu D."/>
            <person name="Zhang Y."/>
        </authorList>
    </citation>
    <scope>NUCLEOTIDE SEQUENCE [LARGE SCALE GENOMIC DNA]</scope>
    <source>
        <strain evidence="2">cv. Yunnan</strain>
        <tissue evidence="1">Leaves</tissue>
    </source>
</reference>
<comment type="caution">
    <text evidence="1">The sequence shown here is derived from an EMBL/GenBank/DDBJ whole genome shotgun (WGS) entry which is preliminary data.</text>
</comment>
<gene>
    <name evidence="1" type="ORF">L1987_08312</name>
</gene>
<accession>A0ACB9JJW7</accession>
<sequence>MAIRETIGRNLQLAIAEQQQPMLLPSAKLQVVNSTQAVPIVRLHQYLPAVEVGLSFLLINPASLDEVIRASRC</sequence>
<reference evidence="2" key="1">
    <citation type="journal article" date="2022" name="Mol. Ecol. Resour.">
        <title>The genomes of chicory, endive, great burdock and yacon provide insights into Asteraceae palaeo-polyploidization history and plant inulin production.</title>
        <authorList>
            <person name="Fan W."/>
            <person name="Wang S."/>
            <person name="Wang H."/>
            <person name="Wang A."/>
            <person name="Jiang F."/>
            <person name="Liu H."/>
            <person name="Zhao H."/>
            <person name="Xu D."/>
            <person name="Zhang Y."/>
        </authorList>
    </citation>
    <scope>NUCLEOTIDE SEQUENCE [LARGE SCALE GENOMIC DNA]</scope>
    <source>
        <strain evidence="2">cv. Yunnan</strain>
    </source>
</reference>
<evidence type="ECO:0000313" key="2">
    <source>
        <dbReference type="Proteomes" id="UP001056120"/>
    </source>
</evidence>
<keyword evidence="2" id="KW-1185">Reference proteome</keyword>